<feature type="transmembrane region" description="Helical" evidence="1">
    <location>
        <begin position="169"/>
        <end position="189"/>
    </location>
</feature>
<proteinExistence type="predicted"/>
<comment type="caution">
    <text evidence="3">The sequence shown here is derived from an EMBL/GenBank/DDBJ whole genome shotgun (WGS) entry which is preliminary data.</text>
</comment>
<keyword evidence="1" id="KW-0472">Membrane</keyword>
<dbReference type="InterPro" id="IPR007301">
    <property type="entry name" value="DoxD"/>
</dbReference>
<dbReference type="PANTHER" id="PTHR39157:SF1">
    <property type="entry name" value="DOXX FAMILY PROTEIN"/>
    <property type="match status" value="1"/>
</dbReference>
<dbReference type="Proteomes" id="UP001319883">
    <property type="component" value="Unassembled WGS sequence"/>
</dbReference>
<feature type="transmembrane region" description="Helical" evidence="1">
    <location>
        <begin position="130"/>
        <end position="148"/>
    </location>
</feature>
<sequence length="310" mass="33432">MEKVPNLSLWRGGVALRASAISMGFVFLMGGWRRFVNVPAKHDINTPASLASKLVEAAPGSPIEPVIHWVLAHPVVAEWSIYAMSTAEVLVGLGLILGLLTRLAATGSALLNIALMLIFGWMGYECLDEWTMAALGFAISVSVMIHGADTYSLDHALKRDDFSGVFTRNVCLGLTVMSVIFTVGFYSYYFGIFDFGKLTSTGSYHISVVESPGSAGQERLYVDAGPSSAFAYVTSITYTLDGGSKKTVDASDIDVLKSHFEPWAHNSGSLVDGVMKLRLGSMVDIRVPEAAVSATIHLLDNKDSVVRFRP</sequence>
<keyword evidence="1" id="KW-0812">Transmembrane</keyword>
<dbReference type="RefSeq" id="WP_224420873.1">
    <property type="nucleotide sequence ID" value="NZ_JAGXFD010000001.1"/>
</dbReference>
<dbReference type="PANTHER" id="PTHR39157">
    <property type="entry name" value="INTEGRAL MEMBRANE PROTEIN-RELATED"/>
    <property type="match status" value="1"/>
</dbReference>
<keyword evidence="4" id="KW-1185">Reference proteome</keyword>
<keyword evidence="1" id="KW-1133">Transmembrane helix</keyword>
<feature type="transmembrane region" description="Helical" evidence="1">
    <location>
        <begin position="107"/>
        <end position="124"/>
    </location>
</feature>
<gene>
    <name evidence="3" type="ORF">KGQ91_09395</name>
</gene>
<dbReference type="EMBL" id="JAGXFD010000001">
    <property type="protein sequence ID" value="MBZ9567893.1"/>
    <property type="molecule type" value="Genomic_DNA"/>
</dbReference>
<evidence type="ECO:0000313" key="3">
    <source>
        <dbReference type="EMBL" id="MBZ9567893.1"/>
    </source>
</evidence>
<evidence type="ECO:0000256" key="1">
    <source>
        <dbReference type="SAM" id="Phobius"/>
    </source>
</evidence>
<feature type="transmembrane region" description="Helical" evidence="1">
    <location>
        <begin position="79"/>
        <end position="100"/>
    </location>
</feature>
<dbReference type="Pfam" id="PF04173">
    <property type="entry name" value="DoxD"/>
    <property type="match status" value="1"/>
</dbReference>
<feature type="transmembrane region" description="Helical" evidence="1">
    <location>
        <begin position="12"/>
        <end position="32"/>
    </location>
</feature>
<feature type="domain" description="TQO small subunit DoxD" evidence="2">
    <location>
        <begin position="21"/>
        <end position="159"/>
    </location>
</feature>
<reference evidence="3 4" key="1">
    <citation type="submission" date="2021-05" db="EMBL/GenBank/DDBJ databases">
        <title>Petroleum and Energy Research Collection (APPE): ex situ preservation of microbial diversity associated with the oil industry and exploitation of its biotechnological potential.</title>
        <authorList>
            <person name="Paixao C.T.M."/>
            <person name="Gomes M.B."/>
            <person name="Oliveira V.M."/>
        </authorList>
    </citation>
    <scope>NUCLEOTIDE SEQUENCE [LARGE SCALE GENOMIC DNA]</scope>
    <source>
        <strain evidence="3 4">LIT2</strain>
    </source>
</reference>
<accession>A0ABS7X0C5</accession>
<evidence type="ECO:0000259" key="2">
    <source>
        <dbReference type="Pfam" id="PF04173"/>
    </source>
</evidence>
<organism evidence="3 4">
    <name type="scientific">Modicisalibacter tunisiensis</name>
    <dbReference type="NCBI Taxonomy" id="390637"/>
    <lineage>
        <taxon>Bacteria</taxon>
        <taxon>Pseudomonadati</taxon>
        <taxon>Pseudomonadota</taxon>
        <taxon>Gammaproteobacteria</taxon>
        <taxon>Oceanospirillales</taxon>
        <taxon>Halomonadaceae</taxon>
        <taxon>Modicisalibacter</taxon>
    </lineage>
</organism>
<evidence type="ECO:0000313" key="4">
    <source>
        <dbReference type="Proteomes" id="UP001319883"/>
    </source>
</evidence>
<protein>
    <submittedName>
        <fullName evidence="3">DoxX family membrane protein</fullName>
    </submittedName>
</protein>
<name>A0ABS7X0C5_9GAMM</name>